<sequence length="35" mass="3911">MQKNHPPCTYTLWREGGGKAIYTPGNRGAYGDEEL</sequence>
<accession>E5AC96</accession>
<dbReference type="EMBL" id="FP929139">
    <property type="protein sequence ID" value="CBY02098.1"/>
    <property type="molecule type" value="Genomic_DNA"/>
</dbReference>
<dbReference type="AlphaFoldDB" id="E5AC96"/>
<dbReference type="InParanoid" id="E5AC96"/>
<dbReference type="Proteomes" id="UP000002668">
    <property type="component" value="Genome"/>
</dbReference>
<dbReference type="HOGENOM" id="CLU_3368660_0_0_1"/>
<proteinExistence type="predicted"/>
<organism evidence="1 2">
    <name type="scientific">Leptosphaeria maculans (strain JN3 / isolate v23.1.3 / race Av1-4-5-6-7-8)</name>
    <name type="common">Blackleg fungus</name>
    <name type="synonym">Phoma lingam</name>
    <dbReference type="NCBI Taxonomy" id="985895"/>
    <lineage>
        <taxon>Eukaryota</taxon>
        <taxon>Fungi</taxon>
        <taxon>Dikarya</taxon>
        <taxon>Ascomycota</taxon>
        <taxon>Pezizomycotina</taxon>
        <taxon>Dothideomycetes</taxon>
        <taxon>Pleosporomycetidae</taxon>
        <taxon>Pleosporales</taxon>
        <taxon>Pleosporineae</taxon>
        <taxon>Leptosphaeriaceae</taxon>
        <taxon>Plenodomus</taxon>
        <taxon>Plenodomus lingam/Leptosphaeria maculans species complex</taxon>
    </lineage>
</organism>
<evidence type="ECO:0000313" key="2">
    <source>
        <dbReference type="Proteomes" id="UP000002668"/>
    </source>
</evidence>
<gene>
    <name evidence="1" type="ORF">LEMA_uP008850.1</name>
</gene>
<reference evidence="2" key="1">
    <citation type="journal article" date="2011" name="Nat. Commun.">
        <title>Effector diversification within compartments of the Leptosphaeria maculans genome affected by Repeat-Induced Point mutations.</title>
        <authorList>
            <person name="Rouxel T."/>
            <person name="Grandaubert J."/>
            <person name="Hane J.K."/>
            <person name="Hoede C."/>
            <person name="van de Wouw A.P."/>
            <person name="Couloux A."/>
            <person name="Dominguez V."/>
            <person name="Anthouard V."/>
            <person name="Bally P."/>
            <person name="Bourras S."/>
            <person name="Cozijnsen A.J."/>
            <person name="Ciuffetti L.M."/>
            <person name="Degrave A."/>
            <person name="Dilmaghani A."/>
            <person name="Duret L."/>
            <person name="Fudal I."/>
            <person name="Goodwin S.B."/>
            <person name="Gout L."/>
            <person name="Glaser N."/>
            <person name="Linglin J."/>
            <person name="Kema G.H.J."/>
            <person name="Lapalu N."/>
            <person name="Lawrence C.B."/>
            <person name="May K."/>
            <person name="Meyer M."/>
            <person name="Ollivier B."/>
            <person name="Poulain J."/>
            <person name="Schoch C.L."/>
            <person name="Simon A."/>
            <person name="Spatafora J.W."/>
            <person name="Stachowiak A."/>
            <person name="Turgeon B.G."/>
            <person name="Tyler B.M."/>
            <person name="Vincent D."/>
            <person name="Weissenbach J."/>
            <person name="Amselem J."/>
            <person name="Quesneville H."/>
            <person name="Oliver R.P."/>
            <person name="Wincker P."/>
            <person name="Balesdent M.-H."/>
            <person name="Howlett B.J."/>
        </authorList>
    </citation>
    <scope>NUCLEOTIDE SEQUENCE [LARGE SCALE GENOMIC DNA]</scope>
    <source>
        <strain evidence="2">JN3 / isolate v23.1.3 / race Av1-4-5-6-7-8</strain>
    </source>
</reference>
<dbReference type="VEuPathDB" id="FungiDB:LEMA_uP008850.1"/>
<protein>
    <submittedName>
        <fullName evidence="1">Predicted protein</fullName>
    </submittedName>
</protein>
<keyword evidence="2" id="KW-1185">Reference proteome</keyword>
<evidence type="ECO:0000313" key="1">
    <source>
        <dbReference type="EMBL" id="CBY02098.1"/>
    </source>
</evidence>
<name>E5AC96_LEPMJ</name>